<dbReference type="EMBL" id="KI536661">
    <property type="protein sequence ID" value="ESR55297.1"/>
    <property type="molecule type" value="Genomic_DNA"/>
</dbReference>
<evidence type="ECO:0000313" key="1">
    <source>
        <dbReference type="EMBL" id="ESR55297.1"/>
    </source>
</evidence>
<gene>
    <name evidence="1" type="ORF">CICLE_v10023069mg</name>
</gene>
<proteinExistence type="predicted"/>
<dbReference type="KEGG" id="cic:CICLE_v10023069mg"/>
<name>V4TPG8_CITCL</name>
<evidence type="ECO:0000313" key="2">
    <source>
        <dbReference type="Proteomes" id="UP000030687"/>
    </source>
</evidence>
<dbReference type="Gramene" id="ESR55297">
    <property type="protein sequence ID" value="ESR55297"/>
    <property type="gene ID" value="CICLE_v10023069mg"/>
</dbReference>
<keyword evidence="2" id="KW-1185">Reference proteome</keyword>
<dbReference type="AlphaFoldDB" id="V4TPG8"/>
<sequence length="92" mass="10875">MKICHCSLNIHYTPIYIHKHTLELEHQTTKQSWTNLNFRRHAVSIMISFNHQYIKVCLNMRNKAGHIYSDQTLNKTPLKIIRNLISSAQRTS</sequence>
<organism evidence="1 2">
    <name type="scientific">Citrus clementina</name>
    <name type="common">Clementine</name>
    <name type="synonym">Citrus deliciosa x Citrus sinensis</name>
    <dbReference type="NCBI Taxonomy" id="85681"/>
    <lineage>
        <taxon>Eukaryota</taxon>
        <taxon>Viridiplantae</taxon>
        <taxon>Streptophyta</taxon>
        <taxon>Embryophyta</taxon>
        <taxon>Tracheophyta</taxon>
        <taxon>Spermatophyta</taxon>
        <taxon>Magnoliopsida</taxon>
        <taxon>eudicotyledons</taxon>
        <taxon>Gunneridae</taxon>
        <taxon>Pentapetalae</taxon>
        <taxon>rosids</taxon>
        <taxon>malvids</taxon>
        <taxon>Sapindales</taxon>
        <taxon>Rutaceae</taxon>
        <taxon>Aurantioideae</taxon>
        <taxon>Citrus</taxon>
    </lineage>
</organism>
<protein>
    <submittedName>
        <fullName evidence="1">Uncharacterized protein</fullName>
    </submittedName>
</protein>
<dbReference type="InParanoid" id="V4TPG8"/>
<reference evidence="1 2" key="1">
    <citation type="submission" date="2013-10" db="EMBL/GenBank/DDBJ databases">
        <authorList>
            <consortium name="International Citrus Genome Consortium"/>
            <person name="Jenkins J."/>
            <person name="Schmutz J."/>
            <person name="Prochnik S."/>
            <person name="Rokhsar D."/>
            <person name="Gmitter F."/>
            <person name="Ollitrault P."/>
            <person name="Machado M."/>
            <person name="Talon M."/>
            <person name="Wincker P."/>
            <person name="Jaillon O."/>
            <person name="Morgante M."/>
        </authorList>
    </citation>
    <scope>NUCLEOTIDE SEQUENCE</scope>
    <source>
        <strain evidence="2">cv. Clemenules</strain>
    </source>
</reference>
<dbReference type="Proteomes" id="UP000030687">
    <property type="component" value="Unassembled WGS sequence"/>
</dbReference>
<accession>V4TPG8</accession>